<organism evidence="1 2">
    <name type="scientific">Tumidithrix elongata BACA0141</name>
    <dbReference type="NCBI Taxonomy" id="2716417"/>
    <lineage>
        <taxon>Bacteria</taxon>
        <taxon>Bacillati</taxon>
        <taxon>Cyanobacteriota</taxon>
        <taxon>Cyanophyceae</taxon>
        <taxon>Pseudanabaenales</taxon>
        <taxon>Pseudanabaenaceae</taxon>
        <taxon>Tumidithrix</taxon>
        <taxon>Tumidithrix elongata</taxon>
    </lineage>
</organism>
<protein>
    <submittedName>
        <fullName evidence="1">Uncharacterized protein</fullName>
    </submittedName>
</protein>
<keyword evidence="2" id="KW-1185">Reference proteome</keyword>
<comment type="caution">
    <text evidence="1">The sequence shown here is derived from an EMBL/GenBank/DDBJ whole genome shotgun (WGS) entry which is preliminary data.</text>
</comment>
<reference evidence="1" key="1">
    <citation type="submission" date="2024-01" db="EMBL/GenBank/DDBJ databases">
        <title>Bank of Algae and Cyanobacteria of the Azores (BACA) strain genomes.</title>
        <authorList>
            <person name="Luz R."/>
            <person name="Cordeiro R."/>
            <person name="Fonseca A."/>
            <person name="Goncalves V."/>
        </authorList>
    </citation>
    <scope>NUCLEOTIDE SEQUENCE</scope>
    <source>
        <strain evidence="1">BACA0141</strain>
    </source>
</reference>
<dbReference type="RefSeq" id="WP_330481691.1">
    <property type="nucleotide sequence ID" value="NZ_JAZBJZ010000002.1"/>
</dbReference>
<evidence type="ECO:0000313" key="2">
    <source>
        <dbReference type="Proteomes" id="UP001333818"/>
    </source>
</evidence>
<accession>A0AAW9PQ19</accession>
<evidence type="ECO:0000313" key="1">
    <source>
        <dbReference type="EMBL" id="MEE3715272.1"/>
    </source>
</evidence>
<dbReference type="Proteomes" id="UP001333818">
    <property type="component" value="Unassembled WGS sequence"/>
</dbReference>
<proteinExistence type="predicted"/>
<name>A0AAW9PQ19_9CYAN</name>
<dbReference type="EMBL" id="JAZBJZ010000002">
    <property type="protein sequence ID" value="MEE3715272.1"/>
    <property type="molecule type" value="Genomic_DNA"/>
</dbReference>
<dbReference type="AlphaFoldDB" id="A0AAW9PQ19"/>
<sequence length="41" mass="4689">MQNRQSIATSHQDFTSLLSPLFHKDFAIDLHISCDLDRSSL</sequence>
<gene>
    <name evidence="1" type="ORF">V2H45_00775</name>
</gene>